<feature type="region of interest" description="Disordered" evidence="1">
    <location>
        <begin position="107"/>
        <end position="133"/>
    </location>
</feature>
<dbReference type="GeneID" id="29125219"/>
<dbReference type="Proteomes" id="UP000203261">
    <property type="component" value="Segment"/>
</dbReference>
<reference evidence="3 4" key="1">
    <citation type="submission" date="2015-08" db="EMBL/GenBank/DDBJ databases">
        <authorList>
            <person name="Babu N.S."/>
            <person name="Beckwith C.J."/>
            <person name="Beseler K.G."/>
            <person name="Brison A."/>
            <person name="Carone J.V."/>
            <person name="Caskin T.P."/>
            <person name="Diamond M."/>
            <person name="Durham M.E."/>
            <person name="Foxe J.M."/>
            <person name="Go M."/>
            <person name="Henderson B.A."/>
            <person name="Jones I.B."/>
            <person name="McGettigan J.A."/>
            <person name="Micheletti S.J."/>
            <person name="Nasrallah M.E."/>
            <person name="Ortiz D."/>
            <person name="Piller C.R."/>
            <person name="Privatt S.R."/>
            <person name="Schneider S.L."/>
            <person name="Sharp S."/>
            <person name="Smith T.C."/>
            <person name="Stanton J.D."/>
            <person name="Ullery H.E."/>
            <person name="Wilson R.J."/>
            <person name="Serrano M.G."/>
            <person name="Buck G."/>
            <person name="Lee V."/>
            <person name="Wang Y."/>
            <person name="Carvalho R."/>
            <person name="Voegtly L."/>
            <person name="Shi R."/>
            <person name="Duckworth R."/>
            <person name="Johnson A."/>
            <person name="Loviza R."/>
            <person name="Walstead R."/>
            <person name="Shah Z."/>
            <person name="Kiflezghi M."/>
            <person name="Wade K."/>
            <person name="Ball S.L."/>
            <person name="Bradley K.W."/>
            <person name="Asai D.J."/>
            <person name="Bowman C.A."/>
            <person name="Russell D.A."/>
            <person name="Pope W.H."/>
            <person name="Jacobs-Sera D."/>
            <person name="Hendrix R.W."/>
            <person name="Hatfull G.F."/>
        </authorList>
    </citation>
    <scope>NUCLEOTIDE SEQUENCE [LARGE SCALE GENOMIC DNA]</scope>
</reference>
<evidence type="ECO:0000313" key="3">
    <source>
        <dbReference type="EMBL" id="AMM44850.1"/>
    </source>
</evidence>
<organism evidence="3 4">
    <name type="scientific">Bacillus phage SP-15</name>
    <dbReference type="NCBI Taxonomy" id="1792032"/>
    <lineage>
        <taxon>Viruses</taxon>
        <taxon>Duplodnaviria</taxon>
        <taxon>Heunggongvirae</taxon>
        <taxon>Uroviricota</taxon>
        <taxon>Caudoviricetes</taxon>
        <taxon>Thornevirus</taxon>
        <taxon>Thornevirus SP15</taxon>
    </lineage>
</organism>
<feature type="region of interest" description="Disordered" evidence="1">
    <location>
        <begin position="371"/>
        <end position="392"/>
    </location>
</feature>
<dbReference type="SUPFAM" id="SSF69255">
    <property type="entry name" value="gp5 N-terminal domain-like"/>
    <property type="match status" value="1"/>
</dbReference>
<feature type="region of interest" description="Disordered" evidence="1">
    <location>
        <begin position="168"/>
        <end position="191"/>
    </location>
</feature>
<name>A0A127AW40_9CAUD</name>
<dbReference type="Pfam" id="PF04717">
    <property type="entry name" value="Phage_base_V"/>
    <property type="match status" value="1"/>
</dbReference>
<dbReference type="Gene3D" id="2.40.50.260">
    <property type="entry name" value="Nucleic acid-binding protein domain"/>
    <property type="match status" value="1"/>
</dbReference>
<gene>
    <name evidence="3" type="ORF">SP15_051</name>
</gene>
<feature type="domain" description="Gp5/Type VI secretion system Vgr protein OB-fold" evidence="2">
    <location>
        <begin position="3"/>
        <end position="89"/>
    </location>
</feature>
<dbReference type="OrthoDB" id="6701at10239"/>
<accession>A0A127AW40</accession>
<evidence type="ECO:0000313" key="4">
    <source>
        <dbReference type="Proteomes" id="UP000203261"/>
    </source>
</evidence>
<protein>
    <submittedName>
        <fullName evidence="3">Baseplate hub + tail lysozyme</fullName>
    </submittedName>
</protein>
<dbReference type="RefSeq" id="YP_009302439.1">
    <property type="nucleotide sequence ID" value="NC_031245.1"/>
</dbReference>
<sequence>MLRRGRVEFNKDPKQLGRVKVRIPSIHGVNDQMRATYLKYEDLPWVSPCIPGIAGEDFGTFVIPPVGTWVWIMYEDDNPQRPVYIGSVFGKGFTNPQTMMAYDGDGREWQTEPGRNQRPDDVFDGKTDDAPDRGVIFKSPKGHTVMYDDTTGEESFTILDRAGQFMKFSSPVPTNTPRRGLSTAEKDEQLDESPEAYVHMQSGKKVSGKVKTWMKFKDENMHIHTKHDDEKDTWIDIVADEMLLKTQIPDKDSFVNLKPEKAIMKVEEPEKHSFVEMTTDYAEMRTQHPEKTSWIKSTAEDLTIKTEIPDKNSNIHMTPEKLDIKVIHPNVTSWVEMLSDKITLQIIDNSGTKSVIKLVNGKVEMWSEDSAGNKSSIGVTPEGVISDGNGSNMKMDKNDVLINSGEGVIHFNPDKPDNPDNQAK</sequence>
<keyword evidence="4" id="KW-1185">Reference proteome</keyword>
<feature type="compositionally biased region" description="Basic and acidic residues" evidence="1">
    <location>
        <begin position="107"/>
        <end position="132"/>
    </location>
</feature>
<dbReference type="EMBL" id="KT624200">
    <property type="protein sequence ID" value="AMM44850.1"/>
    <property type="molecule type" value="Genomic_DNA"/>
</dbReference>
<proteinExistence type="predicted"/>
<dbReference type="KEGG" id="vg:29125219"/>
<dbReference type="InterPro" id="IPR006531">
    <property type="entry name" value="Gp5/Vgr_OB"/>
</dbReference>
<evidence type="ECO:0000259" key="2">
    <source>
        <dbReference type="Pfam" id="PF04717"/>
    </source>
</evidence>
<evidence type="ECO:0000256" key="1">
    <source>
        <dbReference type="SAM" id="MobiDB-lite"/>
    </source>
</evidence>